<dbReference type="EMBL" id="FNBJ01000055">
    <property type="protein sequence ID" value="SDG16942.1"/>
    <property type="molecule type" value="Genomic_DNA"/>
</dbReference>
<dbReference type="Proteomes" id="UP000199519">
    <property type="component" value="Unassembled WGS sequence"/>
</dbReference>
<protein>
    <submittedName>
        <fullName evidence="2">Uncharacterized protein</fullName>
    </submittedName>
</protein>
<evidence type="ECO:0000313" key="4">
    <source>
        <dbReference type="Proteomes" id="UP000199519"/>
    </source>
</evidence>
<gene>
    <name evidence="1" type="ORF">SAMN04488598_1556</name>
    <name evidence="2" type="ORF">SAMN04515652_1357</name>
</gene>
<organism evidence="2 3">
    <name type="scientific">Halanaerobium congolense</name>
    <dbReference type="NCBI Taxonomy" id="54121"/>
    <lineage>
        <taxon>Bacteria</taxon>
        <taxon>Bacillati</taxon>
        <taxon>Bacillota</taxon>
        <taxon>Clostridia</taxon>
        <taxon>Halanaerobiales</taxon>
        <taxon>Halanaerobiaceae</taxon>
        <taxon>Halanaerobium</taxon>
    </lineage>
</organism>
<evidence type="ECO:0000313" key="1">
    <source>
        <dbReference type="EMBL" id="SDG16942.1"/>
    </source>
</evidence>
<dbReference type="EMBL" id="FOHG01000035">
    <property type="protein sequence ID" value="SET17770.1"/>
    <property type="molecule type" value="Genomic_DNA"/>
</dbReference>
<reference evidence="3 4" key="1">
    <citation type="submission" date="2016-10" db="EMBL/GenBank/DDBJ databases">
        <authorList>
            <person name="Varghese N."/>
            <person name="Submissions S."/>
        </authorList>
    </citation>
    <scope>NUCLEOTIDE SEQUENCE [LARGE SCALE GENOMIC DNA]</scope>
    <source>
        <strain evidence="1 4">WG2</strain>
        <strain evidence="2 3">WG5</strain>
    </source>
</reference>
<evidence type="ECO:0000313" key="2">
    <source>
        <dbReference type="EMBL" id="SET17770.1"/>
    </source>
</evidence>
<proteinExistence type="predicted"/>
<name>A0A1I0CDX2_9FIRM</name>
<accession>A0A1I0CDX2</accession>
<evidence type="ECO:0000313" key="3">
    <source>
        <dbReference type="Proteomes" id="UP000198612"/>
    </source>
</evidence>
<sequence length="82" mass="9807">MSNINKKILEKIVDYNKKVIEKHGNNENKAINEMITLKFEGHSIWNPFLDESGRFKVEPEKKYGKEEIDMFINKYNEMNKEN</sequence>
<dbReference type="AlphaFoldDB" id="A0A1I0CDX2"/>
<dbReference type="RefSeq" id="WP_089720661.1">
    <property type="nucleotide sequence ID" value="NZ_FNBJ01000055.1"/>
</dbReference>
<dbReference type="Proteomes" id="UP000198612">
    <property type="component" value="Unassembled WGS sequence"/>
</dbReference>
<keyword evidence="4" id="KW-1185">Reference proteome</keyword>